<feature type="domain" description="HTH gntR-type" evidence="4">
    <location>
        <begin position="13"/>
        <end position="80"/>
    </location>
</feature>
<dbReference type="SUPFAM" id="SSF48008">
    <property type="entry name" value="GntR ligand-binding domain-like"/>
    <property type="match status" value="1"/>
</dbReference>
<gene>
    <name evidence="5" type="ORF">GCM10011499_14840</name>
</gene>
<proteinExistence type="predicted"/>
<dbReference type="SUPFAM" id="SSF46785">
    <property type="entry name" value="Winged helix' DNA-binding domain"/>
    <property type="match status" value="1"/>
</dbReference>
<evidence type="ECO:0000256" key="1">
    <source>
        <dbReference type="ARBA" id="ARBA00023015"/>
    </source>
</evidence>
<dbReference type="Proteomes" id="UP000596977">
    <property type="component" value="Unassembled WGS sequence"/>
</dbReference>
<evidence type="ECO:0000313" key="6">
    <source>
        <dbReference type="Proteomes" id="UP000596977"/>
    </source>
</evidence>
<organism evidence="5 6">
    <name type="scientific">Pelagibacterium lentulum</name>
    <dbReference type="NCBI Taxonomy" id="2029865"/>
    <lineage>
        <taxon>Bacteria</taxon>
        <taxon>Pseudomonadati</taxon>
        <taxon>Pseudomonadota</taxon>
        <taxon>Alphaproteobacteria</taxon>
        <taxon>Hyphomicrobiales</taxon>
        <taxon>Devosiaceae</taxon>
        <taxon>Pelagibacterium</taxon>
    </lineage>
</organism>
<comment type="caution">
    <text evidence="5">The sequence shown here is derived from an EMBL/GenBank/DDBJ whole genome shotgun (WGS) entry which is preliminary data.</text>
</comment>
<keyword evidence="6" id="KW-1185">Reference proteome</keyword>
<dbReference type="InterPro" id="IPR036388">
    <property type="entry name" value="WH-like_DNA-bd_sf"/>
</dbReference>
<name>A0A916R8S6_9HYPH</name>
<accession>A0A916R8S6</accession>
<dbReference type="InterPro" id="IPR000524">
    <property type="entry name" value="Tscrpt_reg_HTH_GntR"/>
</dbReference>
<protein>
    <submittedName>
        <fullName evidence="5">GntR family transcriptional regulator</fullName>
    </submittedName>
</protein>
<dbReference type="SMART" id="SM00345">
    <property type="entry name" value="HTH_GNTR"/>
    <property type="match status" value="1"/>
</dbReference>
<sequence length="228" mass="25706">MITYAQTISPSEETNAERIVAVLRDEIVRLVLKPGDPVSESEMAVRFGVSRQPVREALIRLAEAGLVSVQARKATRVVRISEKSVLNAKFIREALEVEIMRRAAGLAQPHWRDVLEPLLEQQAVAVLAKDLRTFHALDDAFHRKIAELCEVEFVWDLIDAQKAQLDRVRYMTLDAAIDINLIEHREIAQAIYDRDAGAAETALRNHVGKITSHLALGRQRLPDYFAPK</sequence>
<dbReference type="InterPro" id="IPR011711">
    <property type="entry name" value="GntR_C"/>
</dbReference>
<keyword evidence="2" id="KW-0238">DNA-binding</keyword>
<dbReference type="EMBL" id="BMKB01000002">
    <property type="protein sequence ID" value="GGA46124.1"/>
    <property type="molecule type" value="Genomic_DNA"/>
</dbReference>
<dbReference type="SMART" id="SM00895">
    <property type="entry name" value="FCD"/>
    <property type="match status" value="1"/>
</dbReference>
<dbReference type="PANTHER" id="PTHR43537">
    <property type="entry name" value="TRANSCRIPTIONAL REGULATOR, GNTR FAMILY"/>
    <property type="match status" value="1"/>
</dbReference>
<evidence type="ECO:0000259" key="4">
    <source>
        <dbReference type="PROSITE" id="PS50949"/>
    </source>
</evidence>
<dbReference type="GO" id="GO:0003677">
    <property type="term" value="F:DNA binding"/>
    <property type="evidence" value="ECO:0007669"/>
    <property type="project" value="UniProtKB-KW"/>
</dbReference>
<dbReference type="InterPro" id="IPR008920">
    <property type="entry name" value="TF_FadR/GntR_C"/>
</dbReference>
<dbReference type="PANTHER" id="PTHR43537:SF6">
    <property type="entry name" value="HTH-TYPE TRANSCRIPTIONAL REPRESSOR RSPR"/>
    <property type="match status" value="1"/>
</dbReference>
<evidence type="ECO:0000256" key="3">
    <source>
        <dbReference type="ARBA" id="ARBA00023163"/>
    </source>
</evidence>
<dbReference type="Pfam" id="PF07729">
    <property type="entry name" value="FCD"/>
    <property type="match status" value="1"/>
</dbReference>
<dbReference type="PRINTS" id="PR00035">
    <property type="entry name" value="HTHGNTR"/>
</dbReference>
<dbReference type="Gene3D" id="1.10.10.10">
    <property type="entry name" value="Winged helix-like DNA-binding domain superfamily/Winged helix DNA-binding domain"/>
    <property type="match status" value="1"/>
</dbReference>
<keyword evidence="3" id="KW-0804">Transcription</keyword>
<keyword evidence="1" id="KW-0805">Transcription regulation</keyword>
<dbReference type="Gene3D" id="1.20.120.530">
    <property type="entry name" value="GntR ligand-binding domain-like"/>
    <property type="match status" value="1"/>
</dbReference>
<reference evidence="5 6" key="1">
    <citation type="journal article" date="2014" name="Int. J. Syst. Evol. Microbiol.">
        <title>Complete genome sequence of Corynebacterium casei LMG S-19264T (=DSM 44701T), isolated from a smear-ripened cheese.</title>
        <authorList>
            <consortium name="US DOE Joint Genome Institute (JGI-PGF)"/>
            <person name="Walter F."/>
            <person name="Albersmeier A."/>
            <person name="Kalinowski J."/>
            <person name="Ruckert C."/>
        </authorList>
    </citation>
    <scope>NUCLEOTIDE SEQUENCE [LARGE SCALE GENOMIC DNA]</scope>
    <source>
        <strain evidence="5 6">CGMCC 1.15896</strain>
    </source>
</reference>
<evidence type="ECO:0000313" key="5">
    <source>
        <dbReference type="EMBL" id="GGA46124.1"/>
    </source>
</evidence>
<evidence type="ECO:0000256" key="2">
    <source>
        <dbReference type="ARBA" id="ARBA00023125"/>
    </source>
</evidence>
<dbReference type="AlphaFoldDB" id="A0A916R8S6"/>
<dbReference type="CDD" id="cd07377">
    <property type="entry name" value="WHTH_GntR"/>
    <property type="match status" value="1"/>
</dbReference>
<dbReference type="PROSITE" id="PS50949">
    <property type="entry name" value="HTH_GNTR"/>
    <property type="match status" value="1"/>
</dbReference>
<dbReference type="InterPro" id="IPR036390">
    <property type="entry name" value="WH_DNA-bd_sf"/>
</dbReference>
<dbReference type="Pfam" id="PF00392">
    <property type="entry name" value="GntR"/>
    <property type="match status" value="1"/>
</dbReference>
<dbReference type="RefSeq" id="WP_127074009.1">
    <property type="nucleotide sequence ID" value="NZ_BMKB01000002.1"/>
</dbReference>
<dbReference type="OrthoDB" id="9788098at2"/>
<dbReference type="GO" id="GO:0003700">
    <property type="term" value="F:DNA-binding transcription factor activity"/>
    <property type="evidence" value="ECO:0007669"/>
    <property type="project" value="InterPro"/>
</dbReference>